<keyword evidence="2 5" id="KW-0812">Transmembrane</keyword>
<feature type="transmembrane region" description="Helical" evidence="5">
    <location>
        <begin position="405"/>
        <end position="422"/>
    </location>
</feature>
<dbReference type="RefSeq" id="WP_115171196.1">
    <property type="nucleotide sequence ID" value="NZ_UGYW01000002.1"/>
</dbReference>
<evidence type="ECO:0000256" key="2">
    <source>
        <dbReference type="ARBA" id="ARBA00022692"/>
    </source>
</evidence>
<feature type="transmembrane region" description="Helical" evidence="5">
    <location>
        <begin position="225"/>
        <end position="243"/>
    </location>
</feature>
<dbReference type="PANTHER" id="PTHR42718:SF39">
    <property type="entry name" value="ACTINORHODIN TRANSPORTER-RELATED"/>
    <property type="match status" value="1"/>
</dbReference>
<dbReference type="InterPro" id="IPR020846">
    <property type="entry name" value="MFS_dom"/>
</dbReference>
<evidence type="ECO:0000256" key="5">
    <source>
        <dbReference type="SAM" id="Phobius"/>
    </source>
</evidence>
<feature type="transmembrane region" description="Helical" evidence="5">
    <location>
        <begin position="131"/>
        <end position="153"/>
    </location>
</feature>
<evidence type="ECO:0000256" key="3">
    <source>
        <dbReference type="ARBA" id="ARBA00022989"/>
    </source>
</evidence>
<dbReference type="PANTHER" id="PTHR42718">
    <property type="entry name" value="MAJOR FACILITATOR SUPERFAMILY MULTIDRUG TRANSPORTER MFSC"/>
    <property type="match status" value="1"/>
</dbReference>
<feature type="transmembrane region" description="Helical" evidence="5">
    <location>
        <begin position="165"/>
        <end position="185"/>
    </location>
</feature>
<dbReference type="EMBL" id="UGYW01000002">
    <property type="protein sequence ID" value="SUJ25755.1"/>
    <property type="molecule type" value="Genomic_DNA"/>
</dbReference>
<dbReference type="Pfam" id="PF07690">
    <property type="entry name" value="MFS_1"/>
    <property type="match status" value="2"/>
</dbReference>
<dbReference type="InterPro" id="IPR011701">
    <property type="entry name" value="MFS"/>
</dbReference>
<evidence type="ECO:0000313" key="8">
    <source>
        <dbReference type="Proteomes" id="UP000254893"/>
    </source>
</evidence>
<keyword evidence="4 5" id="KW-0472">Membrane</keyword>
<dbReference type="InterPro" id="IPR036259">
    <property type="entry name" value="MFS_trans_sf"/>
</dbReference>
<reference evidence="7 8" key="1">
    <citation type="submission" date="2018-06" db="EMBL/GenBank/DDBJ databases">
        <authorList>
            <consortium name="Pathogen Informatics"/>
            <person name="Doyle S."/>
        </authorList>
    </citation>
    <scope>NUCLEOTIDE SEQUENCE [LARGE SCALE GENOMIC DNA]</scope>
    <source>
        <strain evidence="7 8">NCTC11388</strain>
    </source>
</reference>
<name>A0A380CS37_SPHSI</name>
<comment type="subcellular location">
    <subcellularLocation>
        <location evidence="1">Membrane</location>
        <topology evidence="1">Multi-pass membrane protein</topology>
    </subcellularLocation>
</comment>
<feature type="transmembrane region" description="Helical" evidence="5">
    <location>
        <begin position="269"/>
        <end position="292"/>
    </location>
</feature>
<dbReference type="GO" id="GO:0022857">
    <property type="term" value="F:transmembrane transporter activity"/>
    <property type="evidence" value="ECO:0007669"/>
    <property type="project" value="InterPro"/>
</dbReference>
<dbReference type="CDD" id="cd17321">
    <property type="entry name" value="MFS_MMR_MDR_like"/>
    <property type="match status" value="1"/>
</dbReference>
<feature type="transmembrane region" description="Helical" evidence="5">
    <location>
        <begin position="304"/>
        <end position="325"/>
    </location>
</feature>
<evidence type="ECO:0000313" key="7">
    <source>
        <dbReference type="EMBL" id="SUJ25755.1"/>
    </source>
</evidence>
<dbReference type="GO" id="GO:0016020">
    <property type="term" value="C:membrane"/>
    <property type="evidence" value="ECO:0007669"/>
    <property type="project" value="UniProtKB-SubCell"/>
</dbReference>
<feature type="transmembrane region" description="Helical" evidence="5">
    <location>
        <begin position="7"/>
        <end position="29"/>
    </location>
</feature>
<feature type="transmembrane region" description="Helical" evidence="5">
    <location>
        <begin position="197"/>
        <end position="219"/>
    </location>
</feature>
<evidence type="ECO:0000256" key="1">
    <source>
        <dbReference type="ARBA" id="ARBA00004141"/>
    </source>
</evidence>
<dbReference type="Proteomes" id="UP000254893">
    <property type="component" value="Unassembled WGS sequence"/>
</dbReference>
<dbReference type="Gene3D" id="1.20.1250.20">
    <property type="entry name" value="MFS general substrate transporter like domains"/>
    <property type="match status" value="1"/>
</dbReference>
<dbReference type="Gene3D" id="1.20.1720.10">
    <property type="entry name" value="Multidrug resistance protein D"/>
    <property type="match status" value="1"/>
</dbReference>
<feature type="transmembrane region" description="Helical" evidence="5">
    <location>
        <begin position="365"/>
        <end position="384"/>
    </location>
</feature>
<feature type="transmembrane region" description="Helical" evidence="5">
    <location>
        <begin position="332"/>
        <end position="353"/>
    </location>
</feature>
<feature type="transmembrane region" description="Helical" evidence="5">
    <location>
        <begin position="434"/>
        <end position="454"/>
    </location>
</feature>
<evidence type="ECO:0000259" key="6">
    <source>
        <dbReference type="PROSITE" id="PS50850"/>
    </source>
</evidence>
<protein>
    <submittedName>
        <fullName evidence="7">Spectinomycin tetracycline efflux pump</fullName>
    </submittedName>
</protein>
<organism evidence="7 8">
    <name type="scientific">Sphingobacterium spiritivorum</name>
    <name type="common">Flavobacterium spiritivorum</name>
    <dbReference type="NCBI Taxonomy" id="258"/>
    <lineage>
        <taxon>Bacteria</taxon>
        <taxon>Pseudomonadati</taxon>
        <taxon>Bacteroidota</taxon>
        <taxon>Sphingobacteriia</taxon>
        <taxon>Sphingobacteriales</taxon>
        <taxon>Sphingobacteriaceae</taxon>
        <taxon>Sphingobacterium</taxon>
    </lineage>
</organism>
<feature type="transmembrane region" description="Helical" evidence="5">
    <location>
        <begin position="72"/>
        <end position="91"/>
    </location>
</feature>
<proteinExistence type="predicted"/>
<evidence type="ECO:0000256" key="4">
    <source>
        <dbReference type="ARBA" id="ARBA00023136"/>
    </source>
</evidence>
<dbReference type="PROSITE" id="PS50850">
    <property type="entry name" value="MFS"/>
    <property type="match status" value="1"/>
</dbReference>
<keyword evidence="3 5" id="KW-1133">Transmembrane helix</keyword>
<feature type="transmembrane region" description="Helical" evidence="5">
    <location>
        <begin position="41"/>
        <end position="60"/>
    </location>
</feature>
<gene>
    <name evidence="7" type="primary">stp_1</name>
    <name evidence="7" type="ORF">NCTC11388_03805</name>
</gene>
<dbReference type="AlphaFoldDB" id="A0A380CS37"/>
<dbReference type="SUPFAM" id="SSF103473">
    <property type="entry name" value="MFS general substrate transporter"/>
    <property type="match status" value="1"/>
</dbReference>
<sequence>MNRYVQLLLVSTGIFLFVIDLFIINVSLPSIQAGLHAKDSQAQWIVILYVIGYASLLVTGSKAGTYWGKKKVYNLSMLFFILSSALCGIAANAEILLAGRLIQGISSAFMVPQGIAFIPDIFDTEKDRVKALGIYGSIAGAASVLGQFLGGILPDIQWITDGWRLIFLINIPIGLGSLLLAMRYLPDHHQPAEGRFNSSGVILLALTIMTLIYPIIQAAEHPWSVWYTVLLLCSFIFGLRFIYLQKKDHRKGLETLIDFSLFRNTYFRLGLWSALFYYMVQDSYFILTSLYLQRGLDVSSTQTGLYFVAQGIGYVLASLVSIRYNVLHGKRVLLSGISIMAIGLCMHLLIFSMSHASHTVILLTLFWYGLGCGTVLPSMMTMALKTIQVKKVGIASGMYLTLQQLAVGIGVGLLTTVFFHFSKTTLSSNSMLTAYYYSIGACIILLLVVAFLFLKLPEAEAETRDK</sequence>
<feature type="domain" description="Major facilitator superfamily (MFS) profile" evidence="6">
    <location>
        <begin position="6"/>
        <end position="458"/>
    </location>
</feature>
<accession>A0A380CS37</accession>
<feature type="transmembrane region" description="Helical" evidence="5">
    <location>
        <begin position="97"/>
        <end position="119"/>
    </location>
</feature>